<dbReference type="Proteomes" id="UP001373714">
    <property type="component" value="Unassembled WGS sequence"/>
</dbReference>
<comment type="caution">
    <text evidence="2">The sequence shown here is derived from an EMBL/GenBank/DDBJ whole genome shotgun (WGS) entry which is preliminary data.</text>
</comment>
<gene>
    <name evidence="2" type="ORF">TWF730_010328</name>
</gene>
<reference evidence="2 3" key="1">
    <citation type="submission" date="2019-10" db="EMBL/GenBank/DDBJ databases">
        <authorList>
            <person name="Palmer J.M."/>
        </authorList>
    </citation>
    <scope>NUCLEOTIDE SEQUENCE [LARGE SCALE GENOMIC DNA]</scope>
    <source>
        <strain evidence="2 3">TWF730</strain>
    </source>
</reference>
<evidence type="ECO:0000313" key="2">
    <source>
        <dbReference type="EMBL" id="KAK6345993.1"/>
    </source>
</evidence>
<dbReference type="EMBL" id="JAVHNS010000008">
    <property type="protein sequence ID" value="KAK6345993.1"/>
    <property type="molecule type" value="Genomic_DNA"/>
</dbReference>
<organism evidence="2 3">
    <name type="scientific">Orbilia blumenaviensis</name>
    <dbReference type="NCBI Taxonomy" id="1796055"/>
    <lineage>
        <taxon>Eukaryota</taxon>
        <taxon>Fungi</taxon>
        <taxon>Dikarya</taxon>
        <taxon>Ascomycota</taxon>
        <taxon>Pezizomycotina</taxon>
        <taxon>Orbiliomycetes</taxon>
        <taxon>Orbiliales</taxon>
        <taxon>Orbiliaceae</taxon>
        <taxon>Orbilia</taxon>
    </lineage>
</organism>
<keyword evidence="3" id="KW-1185">Reference proteome</keyword>
<protein>
    <recommendedName>
        <fullName evidence="4">F-box domain-containing protein</fullName>
    </recommendedName>
</protein>
<sequence length="449" mass="51624">MSTSSFLLSPAEIQDEILGYLCKTDLASFSSCSKKYREVTFPLLYAGLKVTPDSVAAFRDGGALASFRHCVRKLYLASKTYEDFEGQTINDTITHIQNFYPCIRSLQQFTNVKSIKVVCTENLWENIYAALWAGVSKIPNLNDVEFKLQEGRSRALIKYWGQYQLIYSLLSSEIQEFLGPDELSEEGHDAADYFTKPLETICINVRTTMLPTENTASHLVKFPIKSSINSLRKLKITTNRLNDDRVYETRPQPEATKLIFPNLTTVEIDELPEGYFSYQRLFGWLATHCPGLKSLALRISTDGRIIVSGDYGVEFNGLFQIPQLVKVIIPWPRKFERHMRYKRRELDAAVRGMVDAGMHALREVTFRRGPRWRAHYHQYVAIDCRICKDEGGKLRIWWRKPFALEIGQKSFVEEEDDGEGSGDDLDQEPPFGVELGYHWKMSHAQTRRQ</sequence>
<evidence type="ECO:0000313" key="3">
    <source>
        <dbReference type="Proteomes" id="UP001373714"/>
    </source>
</evidence>
<proteinExistence type="predicted"/>
<feature type="compositionally biased region" description="Acidic residues" evidence="1">
    <location>
        <begin position="413"/>
        <end position="427"/>
    </location>
</feature>
<evidence type="ECO:0000256" key="1">
    <source>
        <dbReference type="SAM" id="MobiDB-lite"/>
    </source>
</evidence>
<feature type="region of interest" description="Disordered" evidence="1">
    <location>
        <begin position="413"/>
        <end position="432"/>
    </location>
</feature>
<name>A0AAV9USG7_9PEZI</name>
<dbReference type="AlphaFoldDB" id="A0AAV9USG7"/>
<accession>A0AAV9USG7</accession>
<evidence type="ECO:0008006" key="4">
    <source>
        <dbReference type="Google" id="ProtNLM"/>
    </source>
</evidence>